<organism evidence="5 6">
    <name type="scientific">Xylanibacter rodentium</name>
    <dbReference type="NCBI Taxonomy" id="2736289"/>
    <lineage>
        <taxon>Bacteria</taxon>
        <taxon>Pseudomonadati</taxon>
        <taxon>Bacteroidota</taxon>
        <taxon>Bacteroidia</taxon>
        <taxon>Bacteroidales</taxon>
        <taxon>Prevotellaceae</taxon>
        <taxon>Xylanibacter</taxon>
    </lineage>
</organism>
<protein>
    <submittedName>
        <fullName evidence="5">4-hydroxythreonine-4-phosphate dehydrogenase PdxA</fullName>
        <ecNumber evidence="5">1.1.1.262</ecNumber>
    </submittedName>
</protein>
<accession>A0ABX2ARH3</accession>
<feature type="region of interest" description="Disordered" evidence="4">
    <location>
        <begin position="336"/>
        <end position="429"/>
    </location>
</feature>
<dbReference type="PANTHER" id="PTHR30004:SF6">
    <property type="entry name" value="D-THREONATE 4-PHOSPHATE DEHYDROGENASE"/>
    <property type="match status" value="1"/>
</dbReference>
<keyword evidence="1" id="KW-0479">Metal-binding</keyword>
<dbReference type="SUPFAM" id="SSF53659">
    <property type="entry name" value="Isocitrate/Isopropylmalate dehydrogenase-like"/>
    <property type="match status" value="1"/>
</dbReference>
<dbReference type="NCBIfam" id="TIGR00557">
    <property type="entry name" value="pdxA"/>
    <property type="match status" value="1"/>
</dbReference>
<dbReference type="Proteomes" id="UP001193734">
    <property type="component" value="Unassembled WGS sequence"/>
</dbReference>
<reference evidence="5 6" key="1">
    <citation type="submission" date="2020-05" db="EMBL/GenBank/DDBJ databases">
        <title>Distinct polysaccharide utilization as determinants for interspecies competition between intestinal Prevotella spp.</title>
        <authorList>
            <person name="Galvez E.J.C."/>
            <person name="Iljazovic A."/>
            <person name="Strowig T."/>
        </authorList>
    </citation>
    <scope>NUCLEOTIDE SEQUENCE [LARGE SCALE GENOMIC DNA]</scope>
    <source>
        <strain evidence="5 6">PROD</strain>
    </source>
</reference>
<keyword evidence="6" id="KW-1185">Reference proteome</keyword>
<proteinExistence type="predicted"/>
<evidence type="ECO:0000256" key="4">
    <source>
        <dbReference type="SAM" id="MobiDB-lite"/>
    </source>
</evidence>
<keyword evidence="2 5" id="KW-0560">Oxidoreductase</keyword>
<comment type="caution">
    <text evidence="5">The sequence shown here is derived from an EMBL/GenBank/DDBJ whole genome shotgun (WGS) entry which is preliminary data.</text>
</comment>
<feature type="compositionally biased region" description="Polar residues" evidence="4">
    <location>
        <begin position="398"/>
        <end position="429"/>
    </location>
</feature>
<dbReference type="EC" id="1.1.1.262" evidence="5"/>
<dbReference type="PANTHER" id="PTHR30004">
    <property type="entry name" value="4-HYDROXYTHREONINE-4-PHOSPHATE DEHYDROGENASE"/>
    <property type="match status" value="1"/>
</dbReference>
<feature type="compositionally biased region" description="Basic and acidic residues" evidence="4">
    <location>
        <begin position="345"/>
        <end position="382"/>
    </location>
</feature>
<keyword evidence="3" id="KW-0520">NAD</keyword>
<dbReference type="EMBL" id="JABKKE010000003">
    <property type="protein sequence ID" value="NPE13254.1"/>
    <property type="molecule type" value="Genomic_DNA"/>
</dbReference>
<sequence length="429" mass="47569">MEDRLIRVAITHGDTNGIGYEVILKTFEEPGMLELCTPIIYGSPKAAAYHRKALNLQSNFSIINTAEEARDGRVNLLTTFDDEVKIDMGQPSPEAGEAALKALDRAMTDFRSDKYDVLVTAPINKNSIHSDMFRFCGHTEYIEDCVGEGSKALMILMNGSLRVALVTTHLPIKDVANAITKEAIVEKVRIFHNSLKRDMRISNPRIAVLALNPHAGDSGLLGKEEQEQIVPAIAELEEAGIQAFGPYPADGFFGSGMYTKFDGVMAMYHDQGLAPFKTLAAEDGVNYTAGLPIVRTSPDHGTAYDIAGKGIANESSFRQAIYTAIDIYRNRKKYDEPMANPLPKLYHEKRDESEKTRFSIPKARDQFKHEGNRQTREEKASKQTETNENDKIAPTVDGKQNTQGSNRPTVTQTENDQQTAPENKQQTAE</sequence>
<evidence type="ECO:0000256" key="1">
    <source>
        <dbReference type="ARBA" id="ARBA00022723"/>
    </source>
</evidence>
<gene>
    <name evidence="5" type="primary">pdxA</name>
    <name evidence="5" type="ORF">HPS55_02740</name>
</gene>
<dbReference type="Gene3D" id="3.40.718.10">
    <property type="entry name" value="Isopropylmalate Dehydrogenase"/>
    <property type="match status" value="1"/>
</dbReference>
<dbReference type="Pfam" id="PF04166">
    <property type="entry name" value="PdxA"/>
    <property type="match status" value="1"/>
</dbReference>
<evidence type="ECO:0000256" key="3">
    <source>
        <dbReference type="ARBA" id="ARBA00023027"/>
    </source>
</evidence>
<evidence type="ECO:0000313" key="6">
    <source>
        <dbReference type="Proteomes" id="UP001193734"/>
    </source>
</evidence>
<name>A0ABX2ARH3_9BACT</name>
<evidence type="ECO:0000256" key="2">
    <source>
        <dbReference type="ARBA" id="ARBA00023002"/>
    </source>
</evidence>
<dbReference type="InterPro" id="IPR005255">
    <property type="entry name" value="PdxA_fam"/>
</dbReference>
<evidence type="ECO:0000313" key="5">
    <source>
        <dbReference type="EMBL" id="NPE13254.1"/>
    </source>
</evidence>
<dbReference type="GO" id="GO:0050570">
    <property type="term" value="F:4-hydroxythreonine-4-phosphate dehydrogenase activity"/>
    <property type="evidence" value="ECO:0007669"/>
    <property type="project" value="UniProtKB-EC"/>
</dbReference>